<feature type="chain" id="PRO_5008587310" evidence="2">
    <location>
        <begin position="31"/>
        <end position="729"/>
    </location>
</feature>
<dbReference type="AlphaFoldDB" id="A0A1B6LCN6"/>
<reference evidence="3" key="1">
    <citation type="submission" date="2015-11" db="EMBL/GenBank/DDBJ databases">
        <title>De novo transcriptome assembly of four potential Pierce s Disease insect vectors from Arizona vineyards.</title>
        <authorList>
            <person name="Tassone E.E."/>
        </authorList>
    </citation>
    <scope>NUCLEOTIDE SEQUENCE</scope>
</reference>
<gene>
    <name evidence="3" type="ORF">g.15394</name>
</gene>
<evidence type="ECO:0000313" key="3">
    <source>
        <dbReference type="EMBL" id="JAT21443.1"/>
    </source>
</evidence>
<organism evidence="3">
    <name type="scientific">Graphocephala atropunctata</name>
    <dbReference type="NCBI Taxonomy" id="36148"/>
    <lineage>
        <taxon>Eukaryota</taxon>
        <taxon>Metazoa</taxon>
        <taxon>Ecdysozoa</taxon>
        <taxon>Arthropoda</taxon>
        <taxon>Hexapoda</taxon>
        <taxon>Insecta</taxon>
        <taxon>Pterygota</taxon>
        <taxon>Neoptera</taxon>
        <taxon>Paraneoptera</taxon>
        <taxon>Hemiptera</taxon>
        <taxon>Auchenorrhyncha</taxon>
        <taxon>Membracoidea</taxon>
        <taxon>Cicadellidae</taxon>
        <taxon>Cicadellinae</taxon>
        <taxon>Cicadellini</taxon>
        <taxon>Graphocephala</taxon>
    </lineage>
</organism>
<sequence>MSVNFKCVRYLVLHLSFYSKLATLSSAVNAQDNSHPLLFHPFVFVPYTTHNHGTSGHHLITGNHDNTVTSNIGNSGVYVNSGTGHGGITINSNGNTQQKEPNKVDYFPDSEENEKWIGQKLDIPDQKQNFESPNKFGSILSFNNHNLEGVRKPYTPDKNMGLKFDVIKDHQKNGGPQKKISIEKFYPKGNTNGHQTGKKIRQNLHVKDGNVGHNFITGNSGNTVTSNVGNSGLYVNGGVGHGGITINSGNDNIQRRIHGQVNPLQSAGEDNVNKWIGEGFGKVKEDHQNFKDQNHLGANLQLDNHNLWENKDTQKTDKNTRVIFDISKDHNQNYGQQNRPVEVLRLDKLNHNEETNDHQAGKNDGLKFDDVRVQHKNVGNQNDIVGAPNLDNTNYQEGIKQYTAKNIKPKCDVVEDNPQNARHHNQLDTNTVVAIYGHQVNRNPQLTDQKIVSKLDYQQNIEDFDSSFDNLDHHGENNKQQRDKNIDLMLKVTGDNDGNSNHLTKSITFKKKKNVDEPDEQPDSKSYTQINIDNNIYITNLERQLNVLNHRLINEPDYSTANDINKEIEKINVDIKGLKLQSLSPSLQARITLLLENLGIIQGNIRSVMRTFVQVPMEERINKLLVYLRNAEHMKLAKSKQRKIRELESILEGLKADLHSSNDPNILQILQPRFRTLEKELGILRKWNLSRELNVEIVQFESFFMRFGNAFAQLFQAVTTSLFQGLNHN</sequence>
<keyword evidence="2" id="KW-0732">Signal</keyword>
<evidence type="ECO:0000256" key="1">
    <source>
        <dbReference type="SAM" id="MobiDB-lite"/>
    </source>
</evidence>
<name>A0A1B6LCN6_9HEMI</name>
<evidence type="ECO:0000256" key="2">
    <source>
        <dbReference type="SAM" id="SignalP"/>
    </source>
</evidence>
<protein>
    <submittedName>
        <fullName evidence="3">Uncharacterized protein</fullName>
    </submittedName>
</protein>
<feature type="signal peptide" evidence="2">
    <location>
        <begin position="1"/>
        <end position="30"/>
    </location>
</feature>
<proteinExistence type="predicted"/>
<accession>A0A1B6LCN6</accession>
<feature type="region of interest" description="Disordered" evidence="1">
    <location>
        <begin position="497"/>
        <end position="527"/>
    </location>
</feature>
<dbReference type="EMBL" id="GEBQ01018534">
    <property type="protein sequence ID" value="JAT21443.1"/>
    <property type="molecule type" value="Transcribed_RNA"/>
</dbReference>
<feature type="compositionally biased region" description="Polar residues" evidence="1">
    <location>
        <begin position="497"/>
        <end position="507"/>
    </location>
</feature>